<feature type="compositionally biased region" description="Polar residues" evidence="3">
    <location>
        <begin position="1312"/>
        <end position="1330"/>
    </location>
</feature>
<dbReference type="CDD" id="cd14473">
    <property type="entry name" value="FERM_B-lobe"/>
    <property type="match status" value="1"/>
</dbReference>
<evidence type="ECO:0000313" key="5">
    <source>
        <dbReference type="EMBL" id="GFG37455.1"/>
    </source>
</evidence>
<dbReference type="Gene3D" id="1.20.80.10">
    <property type="match status" value="1"/>
</dbReference>
<dbReference type="InterPro" id="IPR019749">
    <property type="entry name" value="Band_41_domain"/>
</dbReference>
<dbReference type="InterPro" id="IPR018980">
    <property type="entry name" value="FERM_PH-like_C"/>
</dbReference>
<dbReference type="InterPro" id="IPR018979">
    <property type="entry name" value="FERM_N"/>
</dbReference>
<dbReference type="InterPro" id="IPR011993">
    <property type="entry name" value="PH-like_dom_sf"/>
</dbReference>
<dbReference type="CDD" id="cd17101">
    <property type="entry name" value="FERM_F1_PTPN13_like"/>
    <property type="match status" value="1"/>
</dbReference>
<organism evidence="5 6">
    <name type="scientific">Coptotermes formosanus</name>
    <name type="common">Formosan subterranean termite</name>
    <dbReference type="NCBI Taxonomy" id="36987"/>
    <lineage>
        <taxon>Eukaryota</taxon>
        <taxon>Metazoa</taxon>
        <taxon>Ecdysozoa</taxon>
        <taxon>Arthropoda</taxon>
        <taxon>Hexapoda</taxon>
        <taxon>Insecta</taxon>
        <taxon>Pterygota</taxon>
        <taxon>Neoptera</taxon>
        <taxon>Polyneoptera</taxon>
        <taxon>Dictyoptera</taxon>
        <taxon>Blattodea</taxon>
        <taxon>Blattoidea</taxon>
        <taxon>Termitoidae</taxon>
        <taxon>Rhinotermitidae</taxon>
        <taxon>Coptotermes</taxon>
    </lineage>
</organism>
<dbReference type="EMBL" id="BLKM01000700">
    <property type="protein sequence ID" value="GFG37455.1"/>
    <property type="molecule type" value="Genomic_DNA"/>
</dbReference>
<dbReference type="SUPFAM" id="SSF47031">
    <property type="entry name" value="Second domain of FERM"/>
    <property type="match status" value="1"/>
</dbReference>
<accession>A0A6L2Q3W8</accession>
<sequence length="1381" mass="148457">PKSRAKELYAQTCAHLGSQGMLDCDLFGLAIVSDGEYLFVDPDNKLSKYAPKNWRSSHAHGLDVNGKPSLTFYFRVQFYVDSPLLFRDEVTRHHYYLQLRCNVQSRGLLHANSTKEVLYYLAGYALQADLGDFVEETHTGMYFKPEEYLPQQMVSGDKQFMQTLLSLHRENHGLSNAEAELQYIREASSAEVSPLTHNAHLYRLKHKKQEPGHGSVWLAICAKGIEIYEENSAKTLTATFLWTNIGKLCFDRKKFEIRALNWPTSGEKFTFYTNSDDKSKHLLFLCRVTHQFSMAIQPRLSEVRRREEEEQKRYRDCYMYSRSLGAEFPSLAKLTGNYKGHHSDQRISVISNTSSNTTSGIVSDRVQSLDESEDDLEIEIMINSPPAPSHSVIIEPGGGDLEGASPTLVTGITAQKQSPSGSTGVGGAATPATTDGSQCSSSCSTVVVAGATLAISSGGAATNNSVDVRRRTSTSSSLELGYSHTAQNSTVSDSASTCPELELDYSVQSAHTSSGIYTLRSSCGTTADTVETNTCSSETSGVYAVCSTNSIANTSDSCHHTSGAYSIMGISLDSNTRLRGRSGSIAGSVVSGSGSFRGDGSDPSEAGPRSPLTAEELSDLIVGRGSGSASGHTSGVYPSRATVSATLDSDSDYVTLPPPPMPPPRTDSDKNYLLLETASLTTACTVTPAALVSCALRIEDDVEDVISPPPPPPYTSQPLSQQNLLSQQKSLDPPTLAYQIASGCSNGNVSAINSQHLQLYPPGDARTHPPAHMKNVGSPLGVHAMSQQHSGSGSFVSYSGLADPGSKMKPSPVQTVVPVIGKNNYLDVHASRTNASAQSTGAYIRSTIAVSSSSPPPPPPQPPTPPPPHQYHQHQFSPPPPPPVHHSRQPPPPPPSTSSQPSLATVYTSQVTRSQIEQFQRQMYSDVDYVIYPMKDPAVSKQEYMDAKQGSLIAHAAAMQYPYQQLAYPPPPPYPSYCAGPKSHFMYRSTPNVAVASGYLPVAFGSAGMQAVSSSPVKYASNQNLSAVEPLTGYASFSPSSYLSASHYSSSSASPLYSAGTSYSSSSTRSLRYDPPVPPFSSSAADLLHMGATKLLPSSTSHPPLGGFGRARSDDNILNSYEKPASGQNLLERPKYRRLPPPPPPPPYDQQVTEKISPKHQPAVPLETPKVPAANGDEEGMLDIRTLREKSKNLDLPLISALCNDRSLLKQTNAFVMPRHPGPGGKREATEGRYERPVSWHVETGSKVSILGLEGKTTVSDTNSVKLDSSSGTVKPQKAVLLPSMLANKSLSSGSKHSSYTSSKYKYPVSGLSTTQISKPQRKISASTHTHPAHPQDFMKMTHGNINSSAAVKSGQSVLSVNKLGVGSSTSKQQHRDVVLP</sequence>
<feature type="domain" description="FERM" evidence="4">
    <location>
        <begin position="1"/>
        <end position="297"/>
    </location>
</feature>
<feature type="region of interest" description="Disordered" evidence="3">
    <location>
        <begin position="648"/>
        <end position="668"/>
    </location>
</feature>
<feature type="compositionally biased region" description="Low complexity" evidence="3">
    <location>
        <begin position="588"/>
        <end position="598"/>
    </location>
</feature>
<dbReference type="InterPro" id="IPR019748">
    <property type="entry name" value="FERM_central"/>
</dbReference>
<dbReference type="OrthoDB" id="5957665at2759"/>
<dbReference type="PANTHER" id="PTHR13429:SF5">
    <property type="entry name" value="PROTEIN EXPANDED"/>
    <property type="match status" value="1"/>
</dbReference>
<name>A0A6L2Q3W8_COPFO</name>
<evidence type="ECO:0000256" key="3">
    <source>
        <dbReference type="SAM" id="MobiDB-lite"/>
    </source>
</evidence>
<dbReference type="GO" id="GO:0035332">
    <property type="term" value="P:positive regulation of hippo signaling"/>
    <property type="evidence" value="ECO:0007669"/>
    <property type="project" value="TreeGrafter"/>
</dbReference>
<feature type="compositionally biased region" description="Low complexity" evidence="3">
    <location>
        <begin position="418"/>
        <end position="436"/>
    </location>
</feature>
<keyword evidence="2" id="KW-0965">Cell junction</keyword>
<feature type="compositionally biased region" description="Pro residues" evidence="3">
    <location>
        <begin position="656"/>
        <end position="665"/>
    </location>
</feature>
<feature type="region of interest" description="Disordered" evidence="3">
    <location>
        <begin position="1312"/>
        <end position="1334"/>
    </location>
</feature>
<feature type="region of interest" description="Disordered" evidence="3">
    <location>
        <begin position="1095"/>
        <end position="1153"/>
    </location>
</feature>
<dbReference type="GO" id="GO:0070161">
    <property type="term" value="C:anchoring junction"/>
    <property type="evidence" value="ECO:0007669"/>
    <property type="project" value="UniProtKB-SubCell"/>
</dbReference>
<feature type="compositionally biased region" description="Pro residues" evidence="3">
    <location>
        <begin position="1139"/>
        <end position="1148"/>
    </location>
</feature>
<feature type="non-terminal residue" evidence="5">
    <location>
        <position position="1"/>
    </location>
</feature>
<dbReference type="Gene3D" id="2.30.29.30">
    <property type="entry name" value="Pleckstrin-homology domain (PH domain)/Phosphotyrosine-binding domain (PTB)"/>
    <property type="match status" value="1"/>
</dbReference>
<gene>
    <name evidence="5" type="ORF">Cfor_07178</name>
</gene>
<protein>
    <recommendedName>
        <fullName evidence="4">FERM domain-containing protein</fullName>
    </recommendedName>
</protein>
<dbReference type="InterPro" id="IPR014352">
    <property type="entry name" value="FERM/acyl-CoA-bd_prot_sf"/>
</dbReference>
<dbReference type="InterPro" id="IPR029071">
    <property type="entry name" value="Ubiquitin-like_domsf"/>
</dbReference>
<dbReference type="InParanoid" id="A0A6L2Q3W8"/>
<dbReference type="SMART" id="SM01196">
    <property type="entry name" value="FERM_C"/>
    <property type="match status" value="1"/>
</dbReference>
<dbReference type="PROSITE" id="PS50057">
    <property type="entry name" value="FERM_3"/>
    <property type="match status" value="1"/>
</dbReference>
<dbReference type="GO" id="GO:0009887">
    <property type="term" value="P:animal organ morphogenesis"/>
    <property type="evidence" value="ECO:0007669"/>
    <property type="project" value="UniProtKB-ARBA"/>
</dbReference>
<evidence type="ECO:0000313" key="6">
    <source>
        <dbReference type="Proteomes" id="UP000502823"/>
    </source>
</evidence>
<feature type="region of interest" description="Disordered" evidence="3">
    <location>
        <begin position="849"/>
        <end position="909"/>
    </location>
</feature>
<evidence type="ECO:0000256" key="2">
    <source>
        <dbReference type="ARBA" id="ARBA00022949"/>
    </source>
</evidence>
<dbReference type="Pfam" id="PF00373">
    <property type="entry name" value="FERM_M"/>
    <property type="match status" value="1"/>
</dbReference>
<feature type="region of interest" description="Disordered" evidence="3">
    <location>
        <begin position="703"/>
        <end position="724"/>
    </location>
</feature>
<feature type="region of interest" description="Disordered" evidence="3">
    <location>
        <begin position="1215"/>
        <end position="1236"/>
    </location>
</feature>
<dbReference type="GO" id="GO:0030182">
    <property type="term" value="P:neuron differentiation"/>
    <property type="evidence" value="ECO:0007669"/>
    <property type="project" value="UniProtKB-ARBA"/>
</dbReference>
<evidence type="ECO:0000256" key="1">
    <source>
        <dbReference type="ARBA" id="ARBA00004282"/>
    </source>
</evidence>
<evidence type="ECO:0000259" key="4">
    <source>
        <dbReference type="PROSITE" id="PS50057"/>
    </source>
</evidence>
<dbReference type="Pfam" id="PF09380">
    <property type="entry name" value="FERM_C"/>
    <property type="match status" value="1"/>
</dbReference>
<dbReference type="InterPro" id="IPR035963">
    <property type="entry name" value="FERM_2"/>
</dbReference>
<feature type="region of interest" description="Disordered" evidence="3">
    <location>
        <begin position="588"/>
        <end position="611"/>
    </location>
</feature>
<proteinExistence type="predicted"/>
<comment type="caution">
    <text evidence="5">The sequence shown here is derived from an EMBL/GenBank/DDBJ whole genome shotgun (WGS) entry which is preliminary data.</text>
</comment>
<feature type="region of interest" description="Disordered" evidence="3">
    <location>
        <begin position="414"/>
        <end position="436"/>
    </location>
</feature>
<feature type="compositionally biased region" description="Pro residues" evidence="3">
    <location>
        <begin position="854"/>
        <end position="869"/>
    </location>
</feature>
<dbReference type="SUPFAM" id="SSF50729">
    <property type="entry name" value="PH domain-like"/>
    <property type="match status" value="1"/>
</dbReference>
<comment type="subcellular location">
    <subcellularLocation>
        <location evidence="1">Cell junction</location>
    </subcellularLocation>
</comment>
<dbReference type="SMART" id="SM00295">
    <property type="entry name" value="B41"/>
    <property type="match status" value="1"/>
</dbReference>
<keyword evidence="6" id="KW-1185">Reference proteome</keyword>
<dbReference type="PANTHER" id="PTHR13429">
    <property type="entry name" value="FERM DOMAIN (PROTEIN4.1-EZRIN-RADIXIN-MOESIN) FAMILY"/>
    <property type="match status" value="1"/>
</dbReference>
<dbReference type="Pfam" id="PF09379">
    <property type="entry name" value="FERM_N"/>
    <property type="match status" value="1"/>
</dbReference>
<feature type="compositionally biased region" description="Pro residues" evidence="3">
    <location>
        <begin position="877"/>
        <end position="896"/>
    </location>
</feature>
<dbReference type="SUPFAM" id="SSF54236">
    <property type="entry name" value="Ubiquitin-like"/>
    <property type="match status" value="1"/>
</dbReference>
<dbReference type="FunCoup" id="A0A6L2Q3W8">
    <property type="interactions" value="41"/>
</dbReference>
<reference evidence="6" key="1">
    <citation type="submission" date="2020-01" db="EMBL/GenBank/DDBJ databases">
        <title>Draft genome sequence of the Termite Coptotermes fromosanus.</title>
        <authorList>
            <person name="Itakura S."/>
            <person name="Yosikawa Y."/>
            <person name="Umezawa K."/>
        </authorList>
    </citation>
    <scope>NUCLEOTIDE SEQUENCE [LARGE SCALE GENOMIC DNA]</scope>
</reference>
<dbReference type="GO" id="GO:0098592">
    <property type="term" value="C:cytoplasmic side of apical plasma membrane"/>
    <property type="evidence" value="ECO:0007669"/>
    <property type="project" value="TreeGrafter"/>
</dbReference>
<dbReference type="InterPro" id="IPR000299">
    <property type="entry name" value="FERM_domain"/>
</dbReference>
<dbReference type="CDD" id="cd13185">
    <property type="entry name" value="FERM_C_FRMD1_FRMD6"/>
    <property type="match status" value="1"/>
</dbReference>
<dbReference type="InterPro" id="IPR041781">
    <property type="entry name" value="FRMD6-FERM_C"/>
</dbReference>
<dbReference type="InterPro" id="IPR047145">
    <property type="entry name" value="FRMD6-like"/>
</dbReference>
<feature type="compositionally biased region" description="Basic and acidic residues" evidence="3">
    <location>
        <begin position="1225"/>
        <end position="1236"/>
    </location>
</feature>
<dbReference type="Proteomes" id="UP000502823">
    <property type="component" value="Unassembled WGS sequence"/>
</dbReference>